<reference evidence="1 2" key="1">
    <citation type="submission" date="2018-09" db="EMBL/GenBank/DDBJ databases">
        <title>Genome sequencing of Nocardioides immobilis CCTCC AB 2017083 for comparison to Nocardioides silvaticus.</title>
        <authorList>
            <person name="Li C."/>
            <person name="Wang G."/>
        </authorList>
    </citation>
    <scope>NUCLEOTIDE SEQUENCE [LARGE SCALE GENOMIC DNA]</scope>
    <source>
        <strain evidence="1 2">CCTCC AB 2017083</strain>
    </source>
</reference>
<dbReference type="Pfam" id="PF14026">
    <property type="entry name" value="SCO4226-like"/>
    <property type="match status" value="1"/>
</dbReference>
<dbReference type="EMBL" id="QXGH01000013">
    <property type="protein sequence ID" value="RHW27399.1"/>
    <property type="molecule type" value="Genomic_DNA"/>
</dbReference>
<accession>A0A417Y429</accession>
<dbReference type="InterPro" id="IPR025336">
    <property type="entry name" value="SCO4226-like"/>
</dbReference>
<sequence>MSRGLPDSDRPGPPYVPRIDTIREHQVFLVERYQPGATLADVRASVARLDALRSQHGTVRHVSSTLVPREEAVFALFVADSVDAVIRLNRAAGLQVDRVVTGVYLTAGAHVEGVP</sequence>
<name>A0A417Y429_9ACTN</name>
<protein>
    <submittedName>
        <fullName evidence="1">DUF4242 domain-containing protein</fullName>
    </submittedName>
</protein>
<dbReference type="AlphaFoldDB" id="A0A417Y429"/>
<gene>
    <name evidence="1" type="ORF">D0Z08_09630</name>
</gene>
<keyword evidence="2" id="KW-1185">Reference proteome</keyword>
<organism evidence="1 2">
    <name type="scientific">Nocardioides immobilis</name>
    <dbReference type="NCBI Taxonomy" id="2049295"/>
    <lineage>
        <taxon>Bacteria</taxon>
        <taxon>Bacillati</taxon>
        <taxon>Actinomycetota</taxon>
        <taxon>Actinomycetes</taxon>
        <taxon>Propionibacteriales</taxon>
        <taxon>Nocardioidaceae</taxon>
        <taxon>Nocardioides</taxon>
    </lineage>
</organism>
<comment type="caution">
    <text evidence="1">The sequence shown here is derived from an EMBL/GenBank/DDBJ whole genome shotgun (WGS) entry which is preliminary data.</text>
</comment>
<proteinExistence type="predicted"/>
<dbReference type="Proteomes" id="UP000283644">
    <property type="component" value="Unassembled WGS sequence"/>
</dbReference>
<evidence type="ECO:0000313" key="2">
    <source>
        <dbReference type="Proteomes" id="UP000283644"/>
    </source>
</evidence>
<evidence type="ECO:0000313" key="1">
    <source>
        <dbReference type="EMBL" id="RHW27399.1"/>
    </source>
</evidence>
<dbReference type="RefSeq" id="WP_118925020.1">
    <property type="nucleotide sequence ID" value="NZ_QXGH01000013.1"/>
</dbReference>
<dbReference type="OrthoDB" id="9800027at2"/>